<feature type="compositionally biased region" description="Basic residues" evidence="1">
    <location>
        <begin position="448"/>
        <end position="457"/>
    </location>
</feature>
<dbReference type="AlphaFoldDB" id="A0A1I5FK69"/>
<dbReference type="InterPro" id="IPR029016">
    <property type="entry name" value="GAF-like_dom_sf"/>
</dbReference>
<protein>
    <submittedName>
        <fullName evidence="3">EAL domain, c-di-GMP-specific phosphodiesterase class I (Or its enzymatically inactive variant)</fullName>
    </submittedName>
</protein>
<dbReference type="PANTHER" id="PTHR33121">
    <property type="entry name" value="CYCLIC DI-GMP PHOSPHODIESTERASE PDEF"/>
    <property type="match status" value="1"/>
</dbReference>
<dbReference type="PANTHER" id="PTHR33121:SF70">
    <property type="entry name" value="SIGNALING PROTEIN YKOW"/>
    <property type="match status" value="1"/>
</dbReference>
<accession>A0A1I5FK69</accession>
<feature type="domain" description="EAL" evidence="2">
    <location>
        <begin position="175"/>
        <end position="430"/>
    </location>
</feature>
<dbReference type="Gene3D" id="3.20.20.450">
    <property type="entry name" value="EAL domain"/>
    <property type="match status" value="1"/>
</dbReference>
<dbReference type="SMART" id="SM00065">
    <property type="entry name" value="GAF"/>
    <property type="match status" value="1"/>
</dbReference>
<feature type="compositionally biased region" description="Low complexity" evidence="1">
    <location>
        <begin position="458"/>
        <end position="467"/>
    </location>
</feature>
<dbReference type="InterPro" id="IPR035919">
    <property type="entry name" value="EAL_sf"/>
</dbReference>
<proteinExistence type="predicted"/>
<dbReference type="InterPro" id="IPR001633">
    <property type="entry name" value="EAL_dom"/>
</dbReference>
<dbReference type="GO" id="GO:0071111">
    <property type="term" value="F:cyclic-guanylate-specific phosphodiesterase activity"/>
    <property type="evidence" value="ECO:0007669"/>
    <property type="project" value="InterPro"/>
</dbReference>
<dbReference type="OrthoDB" id="23692at2"/>
<evidence type="ECO:0000313" key="3">
    <source>
        <dbReference type="EMBL" id="SFO24016.1"/>
    </source>
</evidence>
<dbReference type="SMART" id="SM00052">
    <property type="entry name" value="EAL"/>
    <property type="match status" value="1"/>
</dbReference>
<organism evidence="3 4">
    <name type="scientific">Geodermatophilus obscurus</name>
    <dbReference type="NCBI Taxonomy" id="1861"/>
    <lineage>
        <taxon>Bacteria</taxon>
        <taxon>Bacillati</taxon>
        <taxon>Actinomycetota</taxon>
        <taxon>Actinomycetes</taxon>
        <taxon>Geodermatophilales</taxon>
        <taxon>Geodermatophilaceae</taxon>
        <taxon>Geodermatophilus</taxon>
    </lineage>
</organism>
<dbReference type="Gene3D" id="3.30.450.40">
    <property type="match status" value="1"/>
</dbReference>
<dbReference type="CDD" id="cd01948">
    <property type="entry name" value="EAL"/>
    <property type="match status" value="1"/>
</dbReference>
<dbReference type="EMBL" id="FOWE01000005">
    <property type="protein sequence ID" value="SFO24016.1"/>
    <property type="molecule type" value="Genomic_DNA"/>
</dbReference>
<sequence length="467" mass="49586">MDVRLHEHEADRVASLHSYGVLDLGRDPAFDALTRTAARLCSAPMAMISLVDRDRQWQLSAHGVPVHDRPREQSICSDTVAAGRPAVVRDLAADPRYADVPGIGGDGARAYAAVPLAGRDGLPLGTLCVLDTRPRLFGADHLASLEDVARQVTTALELRRLDAAAGLTAPGLVPDARRPQVLRRALDDGQFVPHFQPLVDLRDGVVTGLEALVRWQHPTHGLLTPASFLPGLEAGTLSAWTTRAVLTGSLRVVADLRERGIALPDGVAVNLSGQQFARPGLAGQVLGMLDASGLPGSALTLEITETTEISDVELARDELVTLREAGVHVAADDFGVGWSNLVRLLRLPLTGLKIDRELVTGLVGDRVREHMVASAVVLGATMGLSVLAEGVETEAVRSRLLELGCRRGQGWLFGAALPAAELPARLRRTHPAPIAAGAPRGVAPLVPRPRRGPRRGARPGTPDTRVS</sequence>
<dbReference type="InterPro" id="IPR050706">
    <property type="entry name" value="Cyclic-di-GMP_PDE-like"/>
</dbReference>
<dbReference type="Pfam" id="PF00563">
    <property type="entry name" value="EAL"/>
    <property type="match status" value="1"/>
</dbReference>
<name>A0A1I5FK69_9ACTN</name>
<gene>
    <name evidence="3" type="ORF">SAMN05660359_02158</name>
</gene>
<evidence type="ECO:0000313" key="4">
    <source>
        <dbReference type="Proteomes" id="UP000183642"/>
    </source>
</evidence>
<dbReference type="RefSeq" id="WP_075013551.1">
    <property type="nucleotide sequence ID" value="NZ_FOWE01000005.1"/>
</dbReference>
<feature type="region of interest" description="Disordered" evidence="1">
    <location>
        <begin position="433"/>
        <end position="467"/>
    </location>
</feature>
<dbReference type="PROSITE" id="PS50883">
    <property type="entry name" value="EAL"/>
    <property type="match status" value="1"/>
</dbReference>
<dbReference type="InterPro" id="IPR003018">
    <property type="entry name" value="GAF"/>
</dbReference>
<evidence type="ECO:0000259" key="2">
    <source>
        <dbReference type="PROSITE" id="PS50883"/>
    </source>
</evidence>
<evidence type="ECO:0000256" key="1">
    <source>
        <dbReference type="SAM" id="MobiDB-lite"/>
    </source>
</evidence>
<dbReference type="Proteomes" id="UP000183642">
    <property type="component" value="Unassembled WGS sequence"/>
</dbReference>
<dbReference type="Pfam" id="PF01590">
    <property type="entry name" value="GAF"/>
    <property type="match status" value="1"/>
</dbReference>
<dbReference type="SUPFAM" id="SSF55781">
    <property type="entry name" value="GAF domain-like"/>
    <property type="match status" value="1"/>
</dbReference>
<keyword evidence="4" id="KW-1185">Reference proteome</keyword>
<dbReference type="SUPFAM" id="SSF141868">
    <property type="entry name" value="EAL domain-like"/>
    <property type="match status" value="1"/>
</dbReference>
<reference evidence="4" key="1">
    <citation type="submission" date="2016-10" db="EMBL/GenBank/DDBJ databases">
        <authorList>
            <person name="Varghese N."/>
            <person name="Submissions S."/>
        </authorList>
    </citation>
    <scope>NUCLEOTIDE SEQUENCE [LARGE SCALE GENOMIC DNA]</scope>
    <source>
        <strain evidence="4">DSM 43161</strain>
    </source>
</reference>